<evidence type="ECO:0000313" key="3">
    <source>
        <dbReference type="EMBL" id="MFB9571085.1"/>
    </source>
</evidence>
<feature type="compositionally biased region" description="Polar residues" evidence="1">
    <location>
        <begin position="96"/>
        <end position="110"/>
    </location>
</feature>
<name>A0ABV5QZR8_9ACTN</name>
<dbReference type="RefSeq" id="WP_386143561.1">
    <property type="nucleotide sequence ID" value="NZ_JBHMCG010000006.1"/>
</dbReference>
<organism evidence="3 4">
    <name type="scientific">Streptomyces yanii</name>
    <dbReference type="NCBI Taxonomy" id="78510"/>
    <lineage>
        <taxon>Bacteria</taxon>
        <taxon>Bacillati</taxon>
        <taxon>Actinomycetota</taxon>
        <taxon>Actinomycetes</taxon>
        <taxon>Kitasatosporales</taxon>
        <taxon>Streptomycetaceae</taxon>
        <taxon>Streptomyces</taxon>
    </lineage>
</organism>
<dbReference type="Pfam" id="PF14206">
    <property type="entry name" value="Cys_rich_CPCC"/>
    <property type="match status" value="1"/>
</dbReference>
<gene>
    <name evidence="3" type="ORF">ACFFTL_01700</name>
</gene>
<evidence type="ECO:0000313" key="4">
    <source>
        <dbReference type="Proteomes" id="UP001589710"/>
    </source>
</evidence>
<dbReference type="EMBL" id="JBHMCG010000006">
    <property type="protein sequence ID" value="MFB9571085.1"/>
    <property type="molecule type" value="Genomic_DNA"/>
</dbReference>
<dbReference type="InterPro" id="IPR025983">
    <property type="entry name" value="Cys_rich_CPCC"/>
</dbReference>
<evidence type="ECO:0000256" key="1">
    <source>
        <dbReference type="SAM" id="MobiDB-lite"/>
    </source>
</evidence>
<accession>A0ABV5QZR8</accession>
<protein>
    <submittedName>
        <fullName evidence="3">CPCC family cysteine-rich protein</fullName>
    </submittedName>
</protein>
<keyword evidence="4" id="KW-1185">Reference proteome</keyword>
<feature type="domain" description="Cysteine-rich CPCC" evidence="2">
    <location>
        <begin position="17"/>
        <end position="92"/>
    </location>
</feature>
<dbReference type="Proteomes" id="UP001589710">
    <property type="component" value="Unassembled WGS sequence"/>
</dbReference>
<sequence length="110" mass="12125">MLEPFMNVVGGPEHGPYRCPCCGYLTLGQRGGFEICHVCFWEDDGQDEHDADEVRGGPNGSLSLTKARETFRTVGACDPRFTQSIRDPLPEERPDSGQSYGTGTLKSAWE</sequence>
<reference evidence="3 4" key="1">
    <citation type="submission" date="2024-09" db="EMBL/GenBank/DDBJ databases">
        <authorList>
            <person name="Sun Q."/>
            <person name="Mori K."/>
        </authorList>
    </citation>
    <scope>NUCLEOTIDE SEQUENCE [LARGE SCALE GENOMIC DNA]</scope>
    <source>
        <strain evidence="3 4">JCM 3331</strain>
    </source>
</reference>
<feature type="region of interest" description="Disordered" evidence="1">
    <location>
        <begin position="81"/>
        <end position="110"/>
    </location>
</feature>
<proteinExistence type="predicted"/>
<evidence type="ECO:0000259" key="2">
    <source>
        <dbReference type="Pfam" id="PF14206"/>
    </source>
</evidence>
<comment type="caution">
    <text evidence="3">The sequence shown here is derived from an EMBL/GenBank/DDBJ whole genome shotgun (WGS) entry which is preliminary data.</text>
</comment>